<feature type="region of interest" description="Disordered" evidence="6">
    <location>
        <begin position="44"/>
        <end position="76"/>
    </location>
</feature>
<evidence type="ECO:0000256" key="1">
    <source>
        <dbReference type="ARBA" id="ARBA00004323"/>
    </source>
</evidence>
<evidence type="ECO:0000313" key="9">
    <source>
        <dbReference type="EMBL" id="KAL1569700.1"/>
    </source>
</evidence>
<name>A0ABD1ILX9_SALDI</name>
<feature type="compositionally biased region" description="Low complexity" evidence="6">
    <location>
        <begin position="44"/>
        <end position="58"/>
    </location>
</feature>
<evidence type="ECO:0000313" key="10">
    <source>
        <dbReference type="Proteomes" id="UP001567538"/>
    </source>
</evidence>
<evidence type="ECO:0000259" key="8">
    <source>
        <dbReference type="Pfam" id="PF03016"/>
    </source>
</evidence>
<keyword evidence="7" id="KW-0472">Membrane</keyword>
<dbReference type="InterPro" id="IPR004263">
    <property type="entry name" value="Exostosin"/>
</dbReference>
<dbReference type="EMBL" id="JBEAFC010000001">
    <property type="protein sequence ID" value="KAL1569700.1"/>
    <property type="molecule type" value="Genomic_DNA"/>
</dbReference>
<evidence type="ECO:0000256" key="3">
    <source>
        <dbReference type="ARBA" id="ARBA00022676"/>
    </source>
</evidence>
<keyword evidence="5" id="KW-0333">Golgi apparatus</keyword>
<evidence type="ECO:0000256" key="4">
    <source>
        <dbReference type="ARBA" id="ARBA00022968"/>
    </source>
</evidence>
<dbReference type="Pfam" id="PF03016">
    <property type="entry name" value="Exostosin_GT47"/>
    <property type="match status" value="1"/>
</dbReference>
<dbReference type="GO" id="GO:0016757">
    <property type="term" value="F:glycosyltransferase activity"/>
    <property type="evidence" value="ECO:0007669"/>
    <property type="project" value="UniProtKB-KW"/>
</dbReference>
<feature type="domain" description="Exostosin GT47" evidence="8">
    <location>
        <begin position="104"/>
        <end position="380"/>
    </location>
</feature>
<dbReference type="PANTHER" id="PTHR11062">
    <property type="entry name" value="EXOSTOSIN HEPARAN SULFATE GLYCOSYLTRANSFERASE -RELATED"/>
    <property type="match status" value="1"/>
</dbReference>
<comment type="caution">
    <text evidence="9">The sequence shown here is derived from an EMBL/GenBank/DDBJ whole genome shotgun (WGS) entry which is preliminary data.</text>
</comment>
<keyword evidence="7" id="KW-1133">Transmembrane helix</keyword>
<dbReference type="AlphaFoldDB" id="A0ABD1ILX9"/>
<reference evidence="9 10" key="1">
    <citation type="submission" date="2024-06" db="EMBL/GenBank/DDBJ databases">
        <title>A chromosome level genome sequence of Diviner's sage (Salvia divinorum).</title>
        <authorList>
            <person name="Ford S.A."/>
            <person name="Ro D.-K."/>
            <person name="Ness R.W."/>
            <person name="Phillips M.A."/>
        </authorList>
    </citation>
    <scope>NUCLEOTIDE SEQUENCE [LARGE SCALE GENOMIC DNA]</scope>
    <source>
        <strain evidence="9">SAF-2024a</strain>
        <tissue evidence="9">Leaf</tissue>
    </source>
</reference>
<proteinExistence type="inferred from homology"/>
<keyword evidence="3" id="KW-0808">Transferase</keyword>
<sequence length="428" mass="49229">MSAVKLHQQPPFGAVCTLRRSVLTVAIVTLVSFTYLSLKSLHSPSLLSSPTTTSSPRSVQPSLPEDVDYGDGDNAEKGVVLDDAEEDDVYHLPKVFRLNYEEMLKRFKVYVYPDGDPKTYYQTPRKLTGKYASEGYFFQNLRDSTFVTDDPDRADLFFIPISCHKMRGKGISYENMTVIVRDYVEGLMSKYPYWNRTLGADHFFVTCHDVGVRATEGLPDLIKNSIRVVCSPSYDVGFIPHKDVALPQVLQPFALPAGGNDIENRTTLGFWAGHRNSKIRVILARVWENDTELDISNNRINRATGHLVYQKRFYRTKFCICPGGSQVNSARIADSIHYGCIPVILSNYYDLPFNDILNWHKFSVVLKEKDVYQLKRILKNITQEEFVRLHNNLHKVQKHFHWNSPAVSHDAFHMIMYELWLRHHVVKY</sequence>
<dbReference type="Proteomes" id="UP001567538">
    <property type="component" value="Unassembled WGS sequence"/>
</dbReference>
<evidence type="ECO:0000256" key="6">
    <source>
        <dbReference type="SAM" id="MobiDB-lite"/>
    </source>
</evidence>
<dbReference type="GO" id="GO:0000139">
    <property type="term" value="C:Golgi membrane"/>
    <property type="evidence" value="ECO:0007669"/>
    <property type="project" value="UniProtKB-SubCell"/>
</dbReference>
<evidence type="ECO:0000256" key="5">
    <source>
        <dbReference type="ARBA" id="ARBA00023034"/>
    </source>
</evidence>
<comment type="similarity">
    <text evidence="2">Belongs to the glycosyltransferase 47 family.</text>
</comment>
<gene>
    <name evidence="9" type="ORF">AAHA92_01145</name>
</gene>
<keyword evidence="4" id="KW-0735">Signal-anchor</keyword>
<accession>A0ABD1ILX9</accession>
<keyword evidence="3" id="KW-0328">Glycosyltransferase</keyword>
<protein>
    <submittedName>
        <fullName evidence="9">Glycosyltransferase</fullName>
    </submittedName>
</protein>
<keyword evidence="7" id="KW-0812">Transmembrane</keyword>
<dbReference type="PANTHER" id="PTHR11062:SF43">
    <property type="entry name" value="EXOSTOSIN FAMILY PROTEIN"/>
    <property type="match status" value="1"/>
</dbReference>
<keyword evidence="10" id="KW-1185">Reference proteome</keyword>
<evidence type="ECO:0000256" key="2">
    <source>
        <dbReference type="ARBA" id="ARBA00010271"/>
    </source>
</evidence>
<organism evidence="9 10">
    <name type="scientific">Salvia divinorum</name>
    <name type="common">Maria pastora</name>
    <name type="synonym">Diviner's sage</name>
    <dbReference type="NCBI Taxonomy" id="28513"/>
    <lineage>
        <taxon>Eukaryota</taxon>
        <taxon>Viridiplantae</taxon>
        <taxon>Streptophyta</taxon>
        <taxon>Embryophyta</taxon>
        <taxon>Tracheophyta</taxon>
        <taxon>Spermatophyta</taxon>
        <taxon>Magnoliopsida</taxon>
        <taxon>eudicotyledons</taxon>
        <taxon>Gunneridae</taxon>
        <taxon>Pentapetalae</taxon>
        <taxon>asterids</taxon>
        <taxon>lamiids</taxon>
        <taxon>Lamiales</taxon>
        <taxon>Lamiaceae</taxon>
        <taxon>Nepetoideae</taxon>
        <taxon>Mentheae</taxon>
        <taxon>Salviinae</taxon>
        <taxon>Salvia</taxon>
        <taxon>Salvia subgen. Calosphace</taxon>
    </lineage>
</organism>
<comment type="subcellular location">
    <subcellularLocation>
        <location evidence="1">Golgi apparatus membrane</location>
        <topology evidence="1">Single-pass type II membrane protein</topology>
    </subcellularLocation>
</comment>
<dbReference type="InterPro" id="IPR040911">
    <property type="entry name" value="Exostosin_GT47"/>
</dbReference>
<evidence type="ECO:0000256" key="7">
    <source>
        <dbReference type="SAM" id="Phobius"/>
    </source>
</evidence>
<feature type="transmembrane region" description="Helical" evidence="7">
    <location>
        <begin position="21"/>
        <end position="38"/>
    </location>
</feature>